<feature type="compositionally biased region" description="Basic and acidic residues" evidence="1">
    <location>
        <begin position="1"/>
        <end position="39"/>
    </location>
</feature>
<dbReference type="InterPro" id="IPR021527">
    <property type="entry name" value="DUF2795"/>
</dbReference>
<dbReference type="Proteomes" id="UP000477722">
    <property type="component" value="Unassembled WGS sequence"/>
</dbReference>
<protein>
    <submittedName>
        <fullName evidence="2">DUF2795 domain-containing protein</fullName>
    </submittedName>
</protein>
<keyword evidence="3" id="KW-1185">Reference proteome</keyword>
<dbReference type="EMBL" id="JAAKZZ010000175">
    <property type="protein sequence ID" value="NGO70202.1"/>
    <property type="molecule type" value="Genomic_DNA"/>
</dbReference>
<feature type="region of interest" description="Disordered" evidence="1">
    <location>
        <begin position="1"/>
        <end position="63"/>
    </location>
</feature>
<evidence type="ECO:0000256" key="1">
    <source>
        <dbReference type="SAM" id="MobiDB-lite"/>
    </source>
</evidence>
<comment type="caution">
    <text evidence="2">The sequence shown here is derived from an EMBL/GenBank/DDBJ whole genome shotgun (WGS) entry which is preliminary data.</text>
</comment>
<dbReference type="AlphaFoldDB" id="A0A6G4WZA8"/>
<name>A0A6G4WZA8_9ACTN</name>
<feature type="compositionally biased region" description="Basic and acidic residues" evidence="1">
    <location>
        <begin position="48"/>
        <end position="63"/>
    </location>
</feature>
<organism evidence="2 3">
    <name type="scientific">Streptomyces boncukensis</name>
    <dbReference type="NCBI Taxonomy" id="2711219"/>
    <lineage>
        <taxon>Bacteria</taxon>
        <taxon>Bacillati</taxon>
        <taxon>Actinomycetota</taxon>
        <taxon>Actinomycetes</taxon>
        <taxon>Kitasatosporales</taxon>
        <taxon>Streptomycetaceae</taxon>
        <taxon>Streptomyces</taxon>
    </lineage>
</organism>
<gene>
    <name evidence="2" type="ORF">G5C65_17965</name>
</gene>
<dbReference type="RefSeq" id="WP_165299871.1">
    <property type="nucleotide sequence ID" value="NZ_JAAKZZ010000175.1"/>
</dbReference>
<dbReference type="Pfam" id="PF11387">
    <property type="entry name" value="DUF2795"/>
    <property type="match status" value="1"/>
</dbReference>
<accession>A0A6G4WZA8</accession>
<proteinExistence type="predicted"/>
<reference evidence="2 3" key="1">
    <citation type="submission" date="2020-02" db="EMBL/GenBank/DDBJ databases">
        <title>Whole-genome analyses of novel actinobacteria.</title>
        <authorList>
            <person name="Sahin N."/>
            <person name="Tatar D."/>
        </authorList>
    </citation>
    <scope>NUCLEOTIDE SEQUENCE [LARGE SCALE GENOMIC DNA]</scope>
    <source>
        <strain evidence="2 3">SB3404</strain>
    </source>
</reference>
<evidence type="ECO:0000313" key="2">
    <source>
        <dbReference type="EMBL" id="NGO70202.1"/>
    </source>
</evidence>
<evidence type="ECO:0000313" key="3">
    <source>
        <dbReference type="Proteomes" id="UP000477722"/>
    </source>
</evidence>
<sequence>MPEHGRDKVGPVRDEEMAKELDGELRAARSTRAEEEHELQPSGEDQPEADRVPEPAPEDRELRSELARHLERGIYPADRDAVVATLRRHHAPDRLVELARRLPAGRYENVQALVDALVSGGGDRRADG</sequence>